<dbReference type="GO" id="GO:0006412">
    <property type="term" value="P:translation"/>
    <property type="evidence" value="ECO:0007669"/>
    <property type="project" value="InterPro"/>
</dbReference>
<feature type="compositionally biased region" description="Low complexity" evidence="6">
    <location>
        <begin position="959"/>
        <end position="975"/>
    </location>
</feature>
<dbReference type="InterPro" id="IPR022158">
    <property type="entry name" value="Inositol_phosphatase"/>
</dbReference>
<evidence type="ECO:0000259" key="7">
    <source>
        <dbReference type="PROSITE" id="PS50275"/>
    </source>
</evidence>
<evidence type="ECO:0000313" key="9">
    <source>
        <dbReference type="EMBL" id="RCN29518.1"/>
    </source>
</evidence>
<dbReference type="PROSITE" id="PS51199">
    <property type="entry name" value="SF4_HELICASE"/>
    <property type="match status" value="1"/>
</dbReference>
<proteinExistence type="inferred from homology"/>
<dbReference type="PANTHER" id="PTHR45662">
    <property type="entry name" value="PHOSPHATIDYLINOSITIDE PHOSPHATASE SAC1"/>
    <property type="match status" value="1"/>
</dbReference>
<feature type="region of interest" description="Disordered" evidence="6">
    <location>
        <begin position="955"/>
        <end position="983"/>
    </location>
</feature>
<dbReference type="InterPro" id="IPR002013">
    <property type="entry name" value="SAC_dom"/>
</dbReference>
<feature type="domain" description="SAC" evidence="7">
    <location>
        <begin position="262"/>
        <end position="591"/>
    </location>
</feature>
<evidence type="ECO:0000256" key="2">
    <source>
        <dbReference type="ARBA" id="ARBA00022980"/>
    </source>
</evidence>
<dbReference type="Pfam" id="PF01198">
    <property type="entry name" value="Ribosomal_L31e"/>
    <property type="match status" value="1"/>
</dbReference>
<evidence type="ECO:0000256" key="3">
    <source>
        <dbReference type="ARBA" id="ARBA00023274"/>
    </source>
</evidence>
<dbReference type="Proteomes" id="UP000252519">
    <property type="component" value="Unassembled WGS sequence"/>
</dbReference>
<dbReference type="GO" id="GO:0003735">
    <property type="term" value="F:structural constituent of ribosome"/>
    <property type="evidence" value="ECO:0007669"/>
    <property type="project" value="InterPro"/>
</dbReference>
<keyword evidence="2 9" id="KW-0689">Ribosomal protein</keyword>
<dbReference type="GO" id="GO:0005840">
    <property type="term" value="C:ribosome"/>
    <property type="evidence" value="ECO:0007669"/>
    <property type="project" value="UniProtKB-KW"/>
</dbReference>
<dbReference type="Pfam" id="PF02383">
    <property type="entry name" value="Syja_N"/>
    <property type="match status" value="1"/>
</dbReference>
<dbReference type="SMART" id="SM01380">
    <property type="entry name" value="Ribosomal_L31e"/>
    <property type="match status" value="1"/>
</dbReference>
<dbReference type="FunFam" id="3.10.440.10:FF:000001">
    <property type="entry name" value="60S ribosomal protein L31"/>
    <property type="match status" value="1"/>
</dbReference>
<dbReference type="EMBL" id="JOJR01001905">
    <property type="protein sequence ID" value="RCN29518.1"/>
    <property type="molecule type" value="Genomic_DNA"/>
</dbReference>
<organism evidence="9 10">
    <name type="scientific">Ancylostoma caninum</name>
    <name type="common">Dog hookworm</name>
    <dbReference type="NCBI Taxonomy" id="29170"/>
    <lineage>
        <taxon>Eukaryota</taxon>
        <taxon>Metazoa</taxon>
        <taxon>Ecdysozoa</taxon>
        <taxon>Nematoda</taxon>
        <taxon>Chromadorea</taxon>
        <taxon>Rhabditida</taxon>
        <taxon>Rhabditina</taxon>
        <taxon>Rhabditomorpha</taxon>
        <taxon>Strongyloidea</taxon>
        <taxon>Ancylostomatidae</taxon>
        <taxon>Ancylostomatinae</taxon>
        <taxon>Ancylostoma</taxon>
    </lineage>
</organism>
<dbReference type="InterPro" id="IPR020052">
    <property type="entry name" value="Ribosomal_eL31_CS"/>
</dbReference>
<dbReference type="Gene3D" id="3.40.50.300">
    <property type="entry name" value="P-loop containing nucleotide triphosphate hydrolases"/>
    <property type="match status" value="1"/>
</dbReference>
<evidence type="ECO:0000313" key="10">
    <source>
        <dbReference type="Proteomes" id="UP000252519"/>
    </source>
</evidence>
<dbReference type="InterPro" id="IPR000054">
    <property type="entry name" value="Ribosomal_eL31"/>
</dbReference>
<dbReference type="GO" id="GO:0043812">
    <property type="term" value="F:phosphatidylinositol-4-phosphate phosphatase activity"/>
    <property type="evidence" value="ECO:0007669"/>
    <property type="project" value="TreeGrafter"/>
</dbReference>
<dbReference type="CDD" id="cd00463">
    <property type="entry name" value="Ribosomal_L31e"/>
    <property type="match status" value="1"/>
</dbReference>
<name>A0A368FD34_ANCCA</name>
<feature type="domain" description="SF4 helicase" evidence="8">
    <location>
        <begin position="1521"/>
        <end position="1789"/>
    </location>
</feature>
<evidence type="ECO:0000256" key="6">
    <source>
        <dbReference type="SAM" id="MobiDB-lite"/>
    </source>
</evidence>
<feature type="domain" description="SAC" evidence="7">
    <location>
        <begin position="588"/>
        <end position="714"/>
    </location>
</feature>
<reference evidence="9 10" key="1">
    <citation type="submission" date="2014-10" db="EMBL/GenBank/DDBJ databases">
        <title>Draft genome of the hookworm Ancylostoma caninum.</title>
        <authorList>
            <person name="Mitreva M."/>
        </authorList>
    </citation>
    <scope>NUCLEOTIDE SEQUENCE [LARGE SCALE GENOMIC DNA]</scope>
    <source>
        <strain evidence="9 10">Baltimore</strain>
    </source>
</reference>
<dbReference type="GO" id="GO:1990904">
    <property type="term" value="C:ribonucleoprotein complex"/>
    <property type="evidence" value="ECO:0007669"/>
    <property type="project" value="UniProtKB-KW"/>
</dbReference>
<dbReference type="OrthoDB" id="275278at2759"/>
<dbReference type="Gene3D" id="3.10.440.10">
    <property type="match status" value="1"/>
</dbReference>
<sequence>MVKGKQDRKARNAINEVVTREYTIHMHKRIKGVGSKKRAPRAIDEIRKFAKQQMNTEDVRVDTRLNKFIWSKGIKNVPFRVRVRLSRRRNEDEDSVHKLYTLCTYVPCTTFKGSLMKLYSTHTSYIVEDDGFRLICSKLDGRLSVSPSADVIPMDAEEVCELISVIGRIDIDGANYLLYVSESTVVAELSGRDGKHPIHRIDRIKATLLEASEISEAAGSTAGNSAESSARRLKQGTGKLIKFVQDRIGNVQKPFAMLDEILRLFNDHPDFYFCFGRDITHCTNRHYSCTNSEPDERFFWNKLLLKDLLDDSVDKELAKKWIVPIMQGSVRFDSLAIADDPLVDASLDITLISRRSVHRAGMRYLRRGIDNDSNVANFVETELLLNIFGHHLSFVQVRGSVPIFWSQKGFKYRPPLSIDRPVEESMPYFTTHMQELIDRYGSPLVAVNLVDQAGRELKLATSFVEHAAKFNSPDLHFVSFDLHRHCRGLKFDKINDLITKMEDLLGKIGYCWVDKTGEIVKTQRGIVRTNCVDCLDRTNVVQGAISQWVCMQQAQRLGLFGPLCEPPEALVALLQNMWADNGDAISTQHAAKFNSPDLHFVSFDLHRHCRGLKFDKINDLIAKMEDLLGKIGYCWVDKTGEIVKTQRGIVRTNCVDCLDRTNVVQGAISQWVCMQQAQRLGLFGPLCEPPEALVTLLQNMWADNGDAISTQYAGTAALKGDVTRSGERRLAGIMKDGYNSASRYYLSHVRDSSRQKAINALLGNKDQGSESMADSDSDSEEDENVCRLVAETVHFLLPEGEVVVGGWALCDSQQNGEAIDTILLLTRTKLYVAVYDDDFEKLTDVRIVPLDDVTSLEVGRPSRSAHTYLRVTCLEESWTWRAGKTRLFNNVAIRLKSVEEAGEYTESIAEQISVTINLCIGKDVPVQRVERLTLPGSRNTAKKALASVTAALKTRMRRPAAPSTTNTTNSSAGSTIERETAQTPDQPAFLVDFTLVDTSDNCGPLDLASEFRDDMNPNTTNIAPPKMHVSPSDGCLLTEASRPAASSAGLVGRIRGLRTPFTRSNDSMKNVGSLCRLGYKCGRATNVLALTSSRFCSNDGSCSNVASTSKDERARSLAQVIASAEGSVRHVPLTRSQLAEELSKKGIPYERVTHGNFLRVNCAFCDAERSCYISGLDNSVTCVVCHESQPFNVFLMTAASKKLRAKPEDDVKQKERPQTEKLLRLMENPEEVDPDLYDRVSYINLVNQIKNSQMHDNSAGPFAAALDRQESVPPAPPDPHIQRLWNESLDMNDMAIMEQNDMTQLRSMLGIERISAETLSRYNIRGHVDKLDQAAILFPKYRGVRSRNRIPEGLKIVRKVGNSMEKEDFPLIDEASTDLRFCGMFGYHMTTPSDRVVVLTTNERDALAIHEATNGTLAFALPHGPRVDLSVLPYLEDFEQIFLWFPPHHQDYAKEWGYKLDGARCSIVRSEERPIELVRNGKFKEVIRILAMESVRLREKGFLSMTDIREDVKADLIHSNTRQLGMAQWKRFAPLNRYLQGLRPRELTVLTGGTGFGKTTFLCEYSLDLFTQGVRTLFCSFEMPEEKVLKWMLVQYAGIPLYRAEYSGTIDMWLDKFERSRGPLTMMRSIEFRDKSVNQIATAIRNHVVNSGCQHVIIDNLQFLVNQATMGDERSTSMDRYQMQDRFVGHMRALATQHGVHVTMVVHPRKTDADTDLDIQHFGGSARVTQEADNVLALQRRRDDRDRGKFRKFLYILKNRYGGRKHFGGSARVTQEADNVLALQRRRDDRDRGKFRKFLYILKNRYGDVRWNQIN</sequence>
<dbReference type="InterPro" id="IPR007694">
    <property type="entry name" value="DNA_helicase_DnaB-like_C"/>
</dbReference>
<dbReference type="GO" id="GO:0046856">
    <property type="term" value="P:phosphatidylinositol dephosphorylation"/>
    <property type="evidence" value="ECO:0007669"/>
    <property type="project" value="TreeGrafter"/>
</dbReference>
<evidence type="ECO:0000259" key="8">
    <source>
        <dbReference type="PROSITE" id="PS51199"/>
    </source>
</evidence>
<dbReference type="PANTHER" id="PTHR45662:SF8">
    <property type="entry name" value="PHOSPHATIDYLINOSITIDE PHOSPHATASE SAC2"/>
    <property type="match status" value="1"/>
</dbReference>
<dbReference type="InterPro" id="IPR027417">
    <property type="entry name" value="P-loop_NTPase"/>
</dbReference>
<evidence type="ECO:0000256" key="5">
    <source>
        <dbReference type="ARBA" id="ARBA00035337"/>
    </source>
</evidence>
<comment type="caution">
    <text evidence="9">The sequence shown here is derived from an EMBL/GenBank/DDBJ whole genome shotgun (WGS) entry which is preliminary data.</text>
</comment>
<evidence type="ECO:0000256" key="4">
    <source>
        <dbReference type="ARBA" id="ARBA00035230"/>
    </source>
</evidence>
<gene>
    <name evidence="9" type="ORF">ANCCAN_24719</name>
</gene>
<dbReference type="GO" id="GO:2001135">
    <property type="term" value="P:regulation of endocytic recycling"/>
    <property type="evidence" value="ECO:0007669"/>
    <property type="project" value="TreeGrafter"/>
</dbReference>
<dbReference type="GO" id="GO:0005769">
    <property type="term" value="C:early endosome"/>
    <property type="evidence" value="ECO:0007669"/>
    <property type="project" value="TreeGrafter"/>
</dbReference>
<dbReference type="PROSITE" id="PS01144">
    <property type="entry name" value="RIBOSOMAL_L31E"/>
    <property type="match status" value="1"/>
</dbReference>
<accession>A0A368FD34</accession>
<dbReference type="GO" id="GO:0003678">
    <property type="term" value="F:DNA helicase activity"/>
    <property type="evidence" value="ECO:0007669"/>
    <property type="project" value="InterPro"/>
</dbReference>
<dbReference type="Pfam" id="PF12456">
    <property type="entry name" value="hSac2"/>
    <property type="match status" value="1"/>
</dbReference>
<protein>
    <recommendedName>
        <fullName evidence="4">Large ribosomal subunit protein eL31</fullName>
    </recommendedName>
    <alternativeName>
        <fullName evidence="5">60S ribosomal protein L31</fullName>
    </alternativeName>
</protein>
<comment type="similarity">
    <text evidence="1">Belongs to the eukaryotic ribosomal protein eL31 family.</text>
</comment>
<dbReference type="GO" id="GO:0006260">
    <property type="term" value="P:DNA replication"/>
    <property type="evidence" value="ECO:0007669"/>
    <property type="project" value="InterPro"/>
</dbReference>
<evidence type="ECO:0000256" key="1">
    <source>
        <dbReference type="ARBA" id="ARBA00010808"/>
    </source>
</evidence>
<dbReference type="Pfam" id="PF13481">
    <property type="entry name" value="AAA_25"/>
    <property type="match status" value="1"/>
</dbReference>
<dbReference type="GO" id="GO:0045334">
    <property type="term" value="C:clathrin-coated endocytic vesicle"/>
    <property type="evidence" value="ECO:0007669"/>
    <property type="project" value="TreeGrafter"/>
</dbReference>
<keyword evidence="10" id="KW-1185">Reference proteome</keyword>
<dbReference type="SUPFAM" id="SSF52540">
    <property type="entry name" value="P-loop containing nucleoside triphosphate hydrolases"/>
    <property type="match status" value="1"/>
</dbReference>
<dbReference type="SUPFAM" id="SSF54575">
    <property type="entry name" value="Ribosomal protein L31e"/>
    <property type="match status" value="1"/>
</dbReference>
<dbReference type="STRING" id="29170.A0A368FD34"/>
<dbReference type="InterPro" id="IPR023621">
    <property type="entry name" value="Ribosomal_eL31_dom_sf"/>
</dbReference>
<dbReference type="PROSITE" id="PS50275">
    <property type="entry name" value="SAC"/>
    <property type="match status" value="2"/>
</dbReference>
<keyword evidence="3" id="KW-0687">Ribonucleoprotein</keyword>
<dbReference type="GO" id="GO:0005524">
    <property type="term" value="F:ATP binding"/>
    <property type="evidence" value="ECO:0007669"/>
    <property type="project" value="InterPro"/>
</dbReference>